<proteinExistence type="inferred from homology"/>
<dbReference type="Pfam" id="PF01613">
    <property type="entry name" value="Flavin_Reduct"/>
    <property type="match status" value="1"/>
</dbReference>
<comment type="cofactor">
    <cofactor evidence="1">
        <name>FMN</name>
        <dbReference type="ChEBI" id="CHEBI:58210"/>
    </cofactor>
</comment>
<dbReference type="PANTHER" id="PTHR43567">
    <property type="entry name" value="FLAVOREDOXIN-RELATED-RELATED"/>
    <property type="match status" value="1"/>
</dbReference>
<comment type="caution">
    <text evidence="5">The sequence shown here is derived from an EMBL/GenBank/DDBJ whole genome shotgun (WGS) entry which is preliminary data.</text>
</comment>
<dbReference type="InterPro" id="IPR002563">
    <property type="entry name" value="Flavin_Rdtase-like_dom"/>
</dbReference>
<organism evidence="5 6">
    <name type="scientific">Pseudomonas mandelii</name>
    <dbReference type="NCBI Taxonomy" id="75612"/>
    <lineage>
        <taxon>Bacteria</taxon>
        <taxon>Pseudomonadati</taxon>
        <taxon>Pseudomonadota</taxon>
        <taxon>Gammaproteobacteria</taxon>
        <taxon>Pseudomonadales</taxon>
        <taxon>Pseudomonadaceae</taxon>
        <taxon>Pseudomonas</taxon>
    </lineage>
</organism>
<evidence type="ECO:0000256" key="1">
    <source>
        <dbReference type="ARBA" id="ARBA00001917"/>
    </source>
</evidence>
<gene>
    <name evidence="5" type="ORF">HBO26_19320</name>
</gene>
<evidence type="ECO:0000259" key="4">
    <source>
        <dbReference type="SMART" id="SM00903"/>
    </source>
</evidence>
<name>A0AB36CZU3_9PSED</name>
<evidence type="ECO:0000256" key="2">
    <source>
        <dbReference type="ARBA" id="ARBA00022630"/>
    </source>
</evidence>
<sequence>MKKMKINTAFTLMEPGPVVFVTTNDGRKNNIMTISWTMVMGFTPIFAVTTGPWNYSYAALLKTKECVISIPTVDLIDRVIGVGTCSGADTDKFATFGLTPVKGKHVRSPLIKECLANIECKVVDIIEKHNIVVLEGLAAYIDEARKETRTLHSVGDGSFVVDGRKLDRREMMQSKLPEGVQVVSQ</sequence>
<dbReference type="GO" id="GO:0010181">
    <property type="term" value="F:FMN binding"/>
    <property type="evidence" value="ECO:0007669"/>
    <property type="project" value="InterPro"/>
</dbReference>
<comment type="similarity">
    <text evidence="3">Belongs to the flavoredoxin family.</text>
</comment>
<feature type="domain" description="Flavin reductase like" evidence="4">
    <location>
        <begin position="13"/>
        <end position="153"/>
    </location>
</feature>
<keyword evidence="2" id="KW-0285">Flavoprotein</keyword>
<dbReference type="Gene3D" id="2.30.110.10">
    <property type="entry name" value="Electron Transport, Fmn-binding Protein, Chain A"/>
    <property type="match status" value="1"/>
</dbReference>
<dbReference type="GO" id="GO:0016646">
    <property type="term" value="F:oxidoreductase activity, acting on the CH-NH group of donors, NAD or NADP as acceptor"/>
    <property type="evidence" value="ECO:0007669"/>
    <property type="project" value="UniProtKB-ARBA"/>
</dbReference>
<evidence type="ECO:0000256" key="3">
    <source>
        <dbReference type="ARBA" id="ARBA00038054"/>
    </source>
</evidence>
<dbReference type="InterPro" id="IPR052174">
    <property type="entry name" value="Flavoredoxin"/>
</dbReference>
<evidence type="ECO:0000313" key="6">
    <source>
        <dbReference type="Proteomes" id="UP000548707"/>
    </source>
</evidence>
<protein>
    <submittedName>
        <fullName evidence="5">Flavin reductase family protein</fullName>
    </submittedName>
</protein>
<dbReference type="SMART" id="SM00903">
    <property type="entry name" value="Flavin_Reduct"/>
    <property type="match status" value="1"/>
</dbReference>
<dbReference type="AlphaFoldDB" id="A0AB36CZU3"/>
<evidence type="ECO:0000313" key="5">
    <source>
        <dbReference type="EMBL" id="NMZ81439.1"/>
    </source>
</evidence>
<dbReference type="SUPFAM" id="SSF50475">
    <property type="entry name" value="FMN-binding split barrel"/>
    <property type="match status" value="1"/>
</dbReference>
<reference evidence="5 6" key="1">
    <citation type="journal article" date="2020" name="Front. Microbiol.">
        <title>Genetic Organization of the aprX-lipA2 Operon Affects the Proteolytic Potential of Pseudomonas Species in Milk.</title>
        <authorList>
            <person name="Maier C."/>
            <person name="Huptas C."/>
            <person name="von Neubeck M."/>
            <person name="Scherer S."/>
            <person name="Wenning M."/>
            <person name="Lucking G."/>
        </authorList>
    </citation>
    <scope>NUCLEOTIDE SEQUENCE [LARGE SCALE GENOMIC DNA]</scope>
    <source>
        <strain evidence="5 6">WS 5114</strain>
    </source>
</reference>
<dbReference type="Proteomes" id="UP000548707">
    <property type="component" value="Unassembled WGS sequence"/>
</dbReference>
<dbReference type="EMBL" id="JAAQXV010000006">
    <property type="protein sequence ID" value="NMZ81439.1"/>
    <property type="molecule type" value="Genomic_DNA"/>
</dbReference>
<accession>A0AB36CZU3</accession>
<dbReference type="PANTHER" id="PTHR43567:SF1">
    <property type="entry name" value="FLAVOREDOXIN"/>
    <property type="match status" value="1"/>
</dbReference>
<dbReference type="InterPro" id="IPR012349">
    <property type="entry name" value="Split_barrel_FMN-bd"/>
</dbReference>